<evidence type="ECO:0000256" key="1">
    <source>
        <dbReference type="ARBA" id="ARBA00007623"/>
    </source>
</evidence>
<dbReference type="Gene3D" id="1.20.58.80">
    <property type="entry name" value="Phosphotransferase system, lactose/cellobiose-type IIA subunit"/>
    <property type="match status" value="1"/>
</dbReference>
<evidence type="ECO:0000256" key="3">
    <source>
        <dbReference type="ARBA" id="ARBA00022801"/>
    </source>
</evidence>
<dbReference type="PANTHER" id="PTHR10183">
    <property type="entry name" value="CALPAIN"/>
    <property type="match status" value="1"/>
</dbReference>
<keyword evidence="2 5" id="KW-0645">Protease</keyword>
<evidence type="ECO:0000313" key="7">
    <source>
        <dbReference type="EMBL" id="KAK7232819.1"/>
    </source>
</evidence>
<comment type="similarity">
    <text evidence="1">Belongs to the peptidase C2 family.</text>
</comment>
<evidence type="ECO:0000259" key="6">
    <source>
        <dbReference type="PROSITE" id="PS50203"/>
    </source>
</evidence>
<evidence type="ECO:0000313" key="8">
    <source>
        <dbReference type="Proteomes" id="UP001363151"/>
    </source>
</evidence>
<dbReference type="SMART" id="SM00230">
    <property type="entry name" value="CysPc"/>
    <property type="match status" value="1"/>
</dbReference>
<dbReference type="PROSITE" id="PS50203">
    <property type="entry name" value="CALPAIN_CAT"/>
    <property type="match status" value="1"/>
</dbReference>
<keyword evidence="3 5" id="KW-0378">Hydrolase</keyword>
<organism evidence="7 8">
    <name type="scientific">Aureococcus anophagefferens</name>
    <name type="common">Harmful bloom alga</name>
    <dbReference type="NCBI Taxonomy" id="44056"/>
    <lineage>
        <taxon>Eukaryota</taxon>
        <taxon>Sar</taxon>
        <taxon>Stramenopiles</taxon>
        <taxon>Ochrophyta</taxon>
        <taxon>Pelagophyceae</taxon>
        <taxon>Pelagomonadales</taxon>
        <taxon>Pelagomonadaceae</taxon>
        <taxon>Aureococcus</taxon>
    </lineage>
</organism>
<dbReference type="Proteomes" id="UP001363151">
    <property type="component" value="Unassembled WGS sequence"/>
</dbReference>
<dbReference type="PANTHER" id="PTHR10183:SF379">
    <property type="entry name" value="CALPAIN-5"/>
    <property type="match status" value="1"/>
</dbReference>
<dbReference type="SUPFAM" id="SSF54001">
    <property type="entry name" value="Cysteine proteinases"/>
    <property type="match status" value="1"/>
</dbReference>
<proteinExistence type="inferred from homology"/>
<comment type="caution">
    <text evidence="7">The sequence shown here is derived from an EMBL/GenBank/DDBJ whole genome shotgun (WGS) entry which is preliminary data.</text>
</comment>
<evidence type="ECO:0000256" key="2">
    <source>
        <dbReference type="ARBA" id="ARBA00022670"/>
    </source>
</evidence>
<keyword evidence="8" id="KW-1185">Reference proteome</keyword>
<dbReference type="InterPro" id="IPR022684">
    <property type="entry name" value="Calpain_cysteine_protease"/>
</dbReference>
<accession>A0ABR1FL63</accession>
<reference evidence="7 8" key="1">
    <citation type="submission" date="2024-03" db="EMBL/GenBank/DDBJ databases">
        <title>Aureococcus anophagefferens CCMP1851 and Kratosvirus quantuckense: Draft genome of a second virus-susceptible host strain in the model system.</title>
        <authorList>
            <person name="Chase E."/>
            <person name="Truchon A.R."/>
            <person name="Schepens W."/>
            <person name="Wilhelm S.W."/>
        </authorList>
    </citation>
    <scope>NUCLEOTIDE SEQUENCE [LARGE SCALE GENOMIC DNA]</scope>
    <source>
        <strain evidence="7 8">CCMP1851</strain>
    </source>
</reference>
<sequence>MVAPDLEIAINFASQAVAADQAGDRATALARYMDAAGALLAIVKVERDAAKAAKLAARMETYVGRGSRASTGRSYFTADDKFRSDVAAGRAFCAAAEKRGGQYVDDKFQGPAALSRDGYALPAHSAKDVAGWVRGGALAGPDGRPVGLFGADGPRPRDVGQGALGDCWLLSSLSVLANFPELVRRLVWAADDSGRSAAGVFAARLCLAGEFRVVTVDDAVPARRDGRPAFAGVDAGALWPAIVEKAAAKLHGSYGALDSGNAAEALGLLTGLPTRTWPKIHEMLKKTGGLDELHGALVHAHRSGFIISASCGFTGLGADEAQEEKIYDRVGLLNAHEYAVLRVVDVTVGAGKARLVQLRNPWAKREWRGPWSRGGPEWAALPEAARAMLDDGRCLASDDGVFWMALADVAKYFHEVTVCRLRRNFAQVRWPVSSPDALDAPTPAFRVAAPAGEPTTLDACLIQRTERGTTPRGHHVVGDALFLVFAEPPGAVDATAGTHAFTRKAISAGSAALVHAGVEERPGLAPVVATGDLKLAPGRAYLLVPLCLNWRVLGIGSKHALAAVLYSSRPLQHVAAAGLAPDALAAAVRAAVIAKGATQGGETAKAAPGADEDERVYELDGIYVVENRRRSSYLTVTVGLGAARNLVSSRHGGVLDPSKPDDAYAVEDTLPPRSWQIVLARSPYRGSWAIQNTKLAWIYNKVRGEAHRPPVQPGGFHACYPLDD</sequence>
<protein>
    <recommendedName>
        <fullName evidence="6">Calpain catalytic domain-containing protein</fullName>
    </recommendedName>
</protein>
<dbReference type="InterPro" id="IPR038765">
    <property type="entry name" value="Papain-like_cys_pep_sf"/>
</dbReference>
<dbReference type="InterPro" id="IPR007330">
    <property type="entry name" value="MIT_dom"/>
</dbReference>
<dbReference type="InterPro" id="IPR000169">
    <property type="entry name" value="Pept_cys_AS"/>
</dbReference>
<dbReference type="CDD" id="cd00044">
    <property type="entry name" value="CysPc"/>
    <property type="match status" value="1"/>
</dbReference>
<gene>
    <name evidence="7" type="ORF">SO694_000372129</name>
</gene>
<dbReference type="Gene3D" id="3.90.70.10">
    <property type="entry name" value="Cysteine proteinases"/>
    <property type="match status" value="1"/>
</dbReference>
<dbReference type="Pfam" id="PF00648">
    <property type="entry name" value="Peptidase_C2"/>
    <property type="match status" value="1"/>
</dbReference>
<feature type="domain" description="Calpain catalytic" evidence="6">
    <location>
        <begin position="102"/>
        <end position="422"/>
    </location>
</feature>
<dbReference type="PRINTS" id="PR00704">
    <property type="entry name" value="CALPAIN"/>
</dbReference>
<feature type="active site" evidence="5">
    <location>
        <position position="360"/>
    </location>
</feature>
<keyword evidence="4 5" id="KW-0788">Thiol protease</keyword>
<evidence type="ECO:0000256" key="4">
    <source>
        <dbReference type="ARBA" id="ARBA00022807"/>
    </source>
</evidence>
<feature type="active site" evidence="5">
    <location>
        <position position="336"/>
    </location>
</feature>
<name>A0ABR1FL63_AURAN</name>
<dbReference type="InterPro" id="IPR001300">
    <property type="entry name" value="Peptidase_C2_calpain_cat"/>
</dbReference>
<dbReference type="SUPFAM" id="SSF116846">
    <property type="entry name" value="MIT domain"/>
    <property type="match status" value="1"/>
</dbReference>
<dbReference type="PROSITE" id="PS00139">
    <property type="entry name" value="THIOL_PROTEASE_CYS"/>
    <property type="match status" value="1"/>
</dbReference>
<dbReference type="SMART" id="SM00745">
    <property type="entry name" value="MIT"/>
    <property type="match status" value="1"/>
</dbReference>
<evidence type="ECO:0000256" key="5">
    <source>
        <dbReference type="PROSITE-ProRule" id="PRU00239"/>
    </source>
</evidence>
<dbReference type="EMBL" id="JBBJCI010000366">
    <property type="protein sequence ID" value="KAK7232819.1"/>
    <property type="molecule type" value="Genomic_DNA"/>
</dbReference>
<feature type="active site" evidence="5">
    <location>
        <position position="167"/>
    </location>
</feature>
<dbReference type="InterPro" id="IPR036181">
    <property type="entry name" value="MIT_dom_sf"/>
</dbReference>